<comment type="caution">
    <text evidence="1">The sequence shown here is derived from an EMBL/GenBank/DDBJ whole genome shotgun (WGS) entry which is preliminary data.</text>
</comment>
<dbReference type="OrthoDB" id="5987918at2759"/>
<dbReference type="SMART" id="SM00463">
    <property type="entry name" value="SMR"/>
    <property type="match status" value="1"/>
</dbReference>
<sequence length="828" mass="97663">MYRNQWSILEAEMVDCYDNVVHELSNDYNIGLQLFNDEGKVMEMEYKDVEFRNKRLRVEVKIIEAGKYHPAIILISRNSHSQVVRLQEIQIQVNDAPLYLARSKFLHPKTCVAGKEIQLEICPLDVFGCPLPADSTIDCNLNGDILNLLWELNENMETMDFRIIKNESNVVIYVSIVLRKAGRRKVRIYDKDNKSKELSIQVNPDVNDVHWELTAPKQTAYRRENLILTVCLFDCFNNEVRTDALENIPQLIKRDGPDGLRFTGESNNKVTTCYNFKRTGKYDFCLADRGGTILEGTSLLITVQDAPLDYHRSTIEWIPEYDDIPDQPVFPEDETFQCFLRLKDVLGYDYDTKIAKDCIKVRYGNIVVENIEISSCPNDVGSYNIVVPLKNLVKDDASPRFWFFVNARKIENSLILPTFKRFEKYDDDRNCFVRYRRHAFAKIVCCGVKRNDIIGSDYAHLNNIKRVCELQDDPKVETCQFIEPIRTYVIRTGTVIELPLDEIEYKRLGRRRIECPPEEIANKIQKCRSILLHLIRATYYREEAFKLDEAREDWKERASENYNKIEEGENIDKHLPHFCSQIKEKYAGLMRKYHDAACDEVFQFFNAKRDQSEIDLHGLLVVDETKLRDYERQLLRRGRMSLAQVQRKIAEERDHGNEAIRKLRKRLDHYDMRKAKEEGEPWLEIIVGSGHHSKVRQNSKVRQRIRPKVEQYLRERQLKFFPVNKGALVITFEEYTGSEPCFGEYYCNKCDKRWRNGRSWIGKWQACYDCYEKKQLLKRCYPLKQRSTRKQQRYIPNIVSRNQRPIPEHLERLCEKCIELGRPCPRAW</sequence>
<dbReference type="InterPro" id="IPR036063">
    <property type="entry name" value="Smr_dom_sf"/>
</dbReference>
<evidence type="ECO:0000313" key="1">
    <source>
        <dbReference type="EMBL" id="CAB4018363.1"/>
    </source>
</evidence>
<dbReference type="InterPro" id="IPR002625">
    <property type="entry name" value="Smr_dom"/>
</dbReference>
<keyword evidence="2" id="KW-1185">Reference proteome</keyword>
<dbReference type="PANTHER" id="PTHR47417:SF1">
    <property type="entry name" value="SMR DOMAIN-CONTAINING PROTEIN YPL199C"/>
    <property type="match status" value="1"/>
</dbReference>
<dbReference type="AlphaFoldDB" id="A0A7D9J109"/>
<gene>
    <name evidence="1" type="ORF">PACLA_8A001607</name>
</gene>
<reference evidence="1" key="1">
    <citation type="submission" date="2020-04" db="EMBL/GenBank/DDBJ databases">
        <authorList>
            <person name="Alioto T."/>
            <person name="Alioto T."/>
            <person name="Gomez Garrido J."/>
        </authorList>
    </citation>
    <scope>NUCLEOTIDE SEQUENCE</scope>
    <source>
        <strain evidence="1">A484AB</strain>
    </source>
</reference>
<dbReference type="EMBL" id="CACRXK020009969">
    <property type="protein sequence ID" value="CAB4018363.1"/>
    <property type="molecule type" value="Genomic_DNA"/>
</dbReference>
<evidence type="ECO:0000313" key="2">
    <source>
        <dbReference type="Proteomes" id="UP001152795"/>
    </source>
</evidence>
<dbReference type="PROSITE" id="PS50828">
    <property type="entry name" value="SMR"/>
    <property type="match status" value="1"/>
</dbReference>
<dbReference type="PANTHER" id="PTHR47417">
    <property type="entry name" value="SMR DOMAIN-CONTAINING PROTEIN YPL199C"/>
    <property type="match status" value="1"/>
</dbReference>
<dbReference type="SUPFAM" id="SSF160443">
    <property type="entry name" value="SMR domain-like"/>
    <property type="match status" value="1"/>
</dbReference>
<proteinExistence type="predicted"/>
<accession>A0A7D9J109</accession>
<dbReference type="InterPro" id="IPR053020">
    <property type="entry name" value="Smr_domain_protein"/>
</dbReference>
<protein>
    <submittedName>
        <fullName evidence="1">Zinc finger CCHC domain-containing 24-like</fullName>
    </submittedName>
</protein>
<organism evidence="1 2">
    <name type="scientific">Paramuricea clavata</name>
    <name type="common">Red gorgonian</name>
    <name type="synonym">Violescent sea-whip</name>
    <dbReference type="NCBI Taxonomy" id="317549"/>
    <lineage>
        <taxon>Eukaryota</taxon>
        <taxon>Metazoa</taxon>
        <taxon>Cnidaria</taxon>
        <taxon>Anthozoa</taxon>
        <taxon>Octocorallia</taxon>
        <taxon>Malacalcyonacea</taxon>
        <taxon>Plexauridae</taxon>
        <taxon>Paramuricea</taxon>
    </lineage>
</organism>
<dbReference type="Gene3D" id="3.30.1370.110">
    <property type="match status" value="1"/>
</dbReference>
<name>A0A7D9J109_PARCT</name>
<dbReference type="Proteomes" id="UP001152795">
    <property type="component" value="Unassembled WGS sequence"/>
</dbReference>